<dbReference type="EMBL" id="JAUEPU010000031">
    <property type="protein sequence ID" value="KAK0492181.1"/>
    <property type="molecule type" value="Genomic_DNA"/>
</dbReference>
<gene>
    <name evidence="1" type="ORF">EDD18DRAFT_1185049</name>
</gene>
<evidence type="ECO:0000313" key="2">
    <source>
        <dbReference type="Proteomes" id="UP001175228"/>
    </source>
</evidence>
<reference evidence="1" key="1">
    <citation type="submission" date="2023-06" db="EMBL/GenBank/DDBJ databases">
        <authorList>
            <consortium name="Lawrence Berkeley National Laboratory"/>
            <person name="Ahrendt S."/>
            <person name="Sahu N."/>
            <person name="Indic B."/>
            <person name="Wong-Bajracharya J."/>
            <person name="Merenyi Z."/>
            <person name="Ke H.-M."/>
            <person name="Monk M."/>
            <person name="Kocsube S."/>
            <person name="Drula E."/>
            <person name="Lipzen A."/>
            <person name="Balint B."/>
            <person name="Henrissat B."/>
            <person name="Andreopoulos B."/>
            <person name="Martin F.M."/>
            <person name="Harder C.B."/>
            <person name="Rigling D."/>
            <person name="Ford K.L."/>
            <person name="Foster G.D."/>
            <person name="Pangilinan J."/>
            <person name="Papanicolaou A."/>
            <person name="Barry K."/>
            <person name="LaButti K."/>
            <person name="Viragh M."/>
            <person name="Koriabine M."/>
            <person name="Yan M."/>
            <person name="Riley R."/>
            <person name="Champramary S."/>
            <person name="Plett K.L."/>
            <person name="Tsai I.J."/>
            <person name="Slot J."/>
            <person name="Sipos G."/>
            <person name="Plett J."/>
            <person name="Nagy L.G."/>
            <person name="Grigoriev I.V."/>
        </authorList>
    </citation>
    <scope>NUCLEOTIDE SEQUENCE</scope>
    <source>
        <strain evidence="1">HWK02</strain>
    </source>
</reference>
<dbReference type="AlphaFoldDB" id="A0AA39PXE7"/>
<name>A0AA39PXE7_9AGAR</name>
<protein>
    <submittedName>
        <fullName evidence="1">Uncharacterized protein</fullName>
    </submittedName>
</protein>
<sequence>MQRAAERGAFNPLDPAKDDHTNMFPLYLCSAILDSFYTLPKDQTQDFDSPLVLDFKDALPYFLNKICDNVLGMFSEFSKHPSLSDPSLPQSLKLIVVAIKFLCYRSFLPESTMSHTTICQSLTAVIQKIRDKKYSSQDITSQEATALIVALEVIIVACLSPLHNMVSDWIHLCYDTIEVYYDLAFVAPSACSLSGLQSIADFMFSCWDQIKDDSYRSDTGCEVFTNLLKEHIPIAFTVFHESQCLPFLGNHTFHQKSVSMVSAYIAGILAMQQGSNEAMDAELLQQHINYLYNPHNRFTTFSILATQDSEHEYWTMQAIHRDITALAQLCPQDTAWEECCRKLNDLVQSEDGEFFSKQLIYQKSGELWGDFPLHADHIEAEKENIRYAIHVLDEIFNDKGHTMVTPDSSSEWHLIDCIHHFFRQWFSQKHDGEPEQGQQV</sequence>
<keyword evidence="2" id="KW-1185">Reference proteome</keyword>
<evidence type="ECO:0000313" key="1">
    <source>
        <dbReference type="EMBL" id="KAK0492181.1"/>
    </source>
</evidence>
<comment type="caution">
    <text evidence="1">The sequence shown here is derived from an EMBL/GenBank/DDBJ whole genome shotgun (WGS) entry which is preliminary data.</text>
</comment>
<accession>A0AA39PXE7</accession>
<organism evidence="1 2">
    <name type="scientific">Armillaria luteobubalina</name>
    <dbReference type="NCBI Taxonomy" id="153913"/>
    <lineage>
        <taxon>Eukaryota</taxon>
        <taxon>Fungi</taxon>
        <taxon>Dikarya</taxon>
        <taxon>Basidiomycota</taxon>
        <taxon>Agaricomycotina</taxon>
        <taxon>Agaricomycetes</taxon>
        <taxon>Agaricomycetidae</taxon>
        <taxon>Agaricales</taxon>
        <taxon>Marasmiineae</taxon>
        <taxon>Physalacriaceae</taxon>
        <taxon>Armillaria</taxon>
    </lineage>
</organism>
<proteinExistence type="predicted"/>
<dbReference type="Proteomes" id="UP001175228">
    <property type="component" value="Unassembled WGS sequence"/>
</dbReference>